<dbReference type="HAMAP" id="MF_00336">
    <property type="entry name" value="BioD"/>
    <property type="match status" value="1"/>
</dbReference>
<gene>
    <name evidence="2 3" type="primary">bioD</name>
    <name evidence="3" type="ORF">AACH11_17725</name>
</gene>
<comment type="pathway">
    <text evidence="2">Cofactor biosynthesis; biotin biosynthesis; biotin from 7,8-diaminononanoate: step 1/2.</text>
</comment>
<comment type="caution">
    <text evidence="3">The sequence shown here is derived from an EMBL/GenBank/DDBJ whole genome shotgun (WGS) entry which is preliminary data.</text>
</comment>
<dbReference type="Gene3D" id="3.40.50.300">
    <property type="entry name" value="P-loop containing nucleotide triphosphate hydrolases"/>
    <property type="match status" value="1"/>
</dbReference>
<feature type="binding site" evidence="2">
    <location>
        <position position="38"/>
    </location>
    <ligand>
        <name>Mg(2+)</name>
        <dbReference type="ChEBI" id="CHEBI:18420"/>
    </ligand>
</feature>
<accession>A0ABU9BD17</accession>
<reference evidence="3 4" key="1">
    <citation type="submission" date="2024-04" db="EMBL/GenBank/DDBJ databases">
        <title>Novel species of the genus Ideonella isolated from streams.</title>
        <authorList>
            <person name="Lu H."/>
        </authorList>
    </citation>
    <scope>NUCLEOTIDE SEQUENCE [LARGE SCALE GENOMIC DNA]</scope>
    <source>
        <strain evidence="3 4">BYS139W</strain>
    </source>
</reference>
<comment type="subunit">
    <text evidence="2">Homodimer.</text>
</comment>
<name>A0ABU9BD17_9BURK</name>
<evidence type="ECO:0000256" key="2">
    <source>
        <dbReference type="HAMAP-Rule" id="MF_00336"/>
    </source>
</evidence>
<feature type="binding site" evidence="2">
    <location>
        <position position="78"/>
    </location>
    <ligand>
        <name>ATP</name>
        <dbReference type="ChEBI" id="CHEBI:30616"/>
    </ligand>
</feature>
<sequence length="295" mass="29219">MLNPRSPSPATAAPGPASAPAPLHGLFITGTDTGVGKSHVTATLLRALAAAGWQAGGLKPLAAGLPPLPGGGHGINEDVALLAAHGQALRDPALVGPCGWPEPCAPHVAARLVGERITPQRVMAGIGRAWQAMAAGGSAAPRALLVEGVGGFVVPLSDDDAPAWDTADLAAALGLPVVLVVGLRLGCLSHALLTAEAITARGLRLAGWVANRPLAEPMAHEAANVATLGHWLQRRFGAACWGLLPHDATPEAPVRAAAAIDAAALQAALRGAVWSGDGVPVAAPAVDAAAAAPAA</sequence>
<dbReference type="EMBL" id="JBBUTF010000017">
    <property type="protein sequence ID" value="MEK8027805.1"/>
    <property type="molecule type" value="Genomic_DNA"/>
</dbReference>
<organism evidence="3 4">
    <name type="scientific">Pseudaquabacterium rugosum</name>
    <dbReference type="NCBI Taxonomy" id="2984194"/>
    <lineage>
        <taxon>Bacteria</taxon>
        <taxon>Pseudomonadati</taxon>
        <taxon>Pseudomonadota</taxon>
        <taxon>Betaproteobacteria</taxon>
        <taxon>Burkholderiales</taxon>
        <taxon>Sphaerotilaceae</taxon>
        <taxon>Pseudaquabacterium</taxon>
    </lineage>
</organism>
<keyword evidence="2" id="KW-0963">Cytoplasm</keyword>
<comment type="function">
    <text evidence="2">Catalyzes a mechanistically unusual reaction, the ATP-dependent insertion of CO2 between the N7 and N8 nitrogen atoms of 7,8-diaminopelargonic acid (DAPA, also called 7,8-diammoniononanoate) to form a ureido ring.</text>
</comment>
<feature type="binding site" evidence="2">
    <location>
        <begin position="34"/>
        <end position="39"/>
    </location>
    <ligand>
        <name>ATP</name>
        <dbReference type="ChEBI" id="CHEBI:30616"/>
    </ligand>
</feature>
<dbReference type="RefSeq" id="WP_341375587.1">
    <property type="nucleotide sequence ID" value="NZ_JBBUTF010000017.1"/>
</dbReference>
<dbReference type="InterPro" id="IPR004472">
    <property type="entry name" value="DTB_synth_BioD"/>
</dbReference>
<dbReference type="PANTHER" id="PTHR43210:SF5">
    <property type="entry name" value="DETHIOBIOTIN SYNTHETASE"/>
    <property type="match status" value="1"/>
</dbReference>
<dbReference type="CDD" id="cd03109">
    <property type="entry name" value="DTBS"/>
    <property type="match status" value="1"/>
</dbReference>
<evidence type="ECO:0000313" key="3">
    <source>
        <dbReference type="EMBL" id="MEK8027805.1"/>
    </source>
</evidence>
<dbReference type="EC" id="6.3.3.3" evidence="2"/>
<keyword evidence="2" id="KW-0547">Nucleotide-binding</keyword>
<dbReference type="SUPFAM" id="SSF52540">
    <property type="entry name" value="P-loop containing nucleoside triphosphate hydrolases"/>
    <property type="match status" value="1"/>
</dbReference>
<evidence type="ECO:0000313" key="4">
    <source>
        <dbReference type="Proteomes" id="UP001368500"/>
    </source>
</evidence>
<dbReference type="PANTHER" id="PTHR43210">
    <property type="entry name" value="DETHIOBIOTIN SYNTHETASE"/>
    <property type="match status" value="1"/>
</dbReference>
<dbReference type="Pfam" id="PF13500">
    <property type="entry name" value="AAA_26"/>
    <property type="match status" value="1"/>
</dbReference>
<keyword evidence="1 2" id="KW-0093">Biotin biosynthesis</keyword>
<feature type="binding site" evidence="2">
    <location>
        <position position="147"/>
    </location>
    <ligand>
        <name>Mg(2+)</name>
        <dbReference type="ChEBI" id="CHEBI:18420"/>
    </ligand>
</feature>
<dbReference type="GO" id="GO:0004141">
    <property type="term" value="F:dethiobiotin synthase activity"/>
    <property type="evidence" value="ECO:0007669"/>
    <property type="project" value="UniProtKB-EC"/>
</dbReference>
<comment type="caution">
    <text evidence="2">Lacks conserved residue(s) required for the propagation of feature annotation.</text>
</comment>
<comment type="subcellular location">
    <subcellularLocation>
        <location evidence="2">Cytoplasm</location>
    </subcellularLocation>
</comment>
<evidence type="ECO:0000256" key="1">
    <source>
        <dbReference type="ARBA" id="ARBA00022756"/>
    </source>
</evidence>
<keyword evidence="2" id="KW-0460">Magnesium</keyword>
<keyword evidence="4" id="KW-1185">Reference proteome</keyword>
<comment type="catalytic activity">
    <reaction evidence="2">
        <text>(7R,8S)-7,8-diammoniononanoate + CO2 + ATP = (4R,5S)-dethiobiotin + ADP + phosphate + 3 H(+)</text>
        <dbReference type="Rhea" id="RHEA:15805"/>
        <dbReference type="ChEBI" id="CHEBI:15378"/>
        <dbReference type="ChEBI" id="CHEBI:16526"/>
        <dbReference type="ChEBI" id="CHEBI:30616"/>
        <dbReference type="ChEBI" id="CHEBI:43474"/>
        <dbReference type="ChEBI" id="CHEBI:149469"/>
        <dbReference type="ChEBI" id="CHEBI:149473"/>
        <dbReference type="ChEBI" id="CHEBI:456216"/>
        <dbReference type="EC" id="6.3.3.3"/>
    </reaction>
</comment>
<dbReference type="Proteomes" id="UP001368500">
    <property type="component" value="Unassembled WGS sequence"/>
</dbReference>
<keyword evidence="2" id="KW-0067">ATP-binding</keyword>
<comment type="similarity">
    <text evidence="2">Belongs to the dethiobiotin synthetase family.</text>
</comment>
<feature type="binding site" evidence="2">
    <location>
        <begin position="147"/>
        <end position="150"/>
    </location>
    <ligand>
        <name>ATP</name>
        <dbReference type="ChEBI" id="CHEBI:30616"/>
    </ligand>
</feature>
<protein>
    <recommendedName>
        <fullName evidence="2">ATP-dependent dethiobiotin synthetase BioD</fullName>
        <ecNumber evidence="2">6.3.3.3</ecNumber>
    </recommendedName>
    <alternativeName>
        <fullName evidence="2">DTB synthetase</fullName>
        <shortName evidence="2">DTBS</shortName>
    </alternativeName>
    <alternativeName>
        <fullName evidence="2">Dethiobiotin synthase</fullName>
    </alternativeName>
</protein>
<proteinExistence type="inferred from homology"/>
<feature type="active site" evidence="2">
    <location>
        <position position="59"/>
    </location>
</feature>
<dbReference type="InterPro" id="IPR027417">
    <property type="entry name" value="P-loop_NTPase"/>
</dbReference>
<comment type="cofactor">
    <cofactor evidence="2">
        <name>Mg(2+)</name>
        <dbReference type="ChEBI" id="CHEBI:18420"/>
    </cofactor>
</comment>
<dbReference type="NCBIfam" id="TIGR00347">
    <property type="entry name" value="bioD"/>
    <property type="match status" value="1"/>
</dbReference>
<keyword evidence="2" id="KW-0479">Metal-binding</keyword>
<feature type="binding site" evidence="2">
    <location>
        <begin position="211"/>
        <end position="212"/>
    </location>
    <ligand>
        <name>ATP</name>
        <dbReference type="ChEBI" id="CHEBI:30616"/>
    </ligand>
</feature>
<feature type="binding site" evidence="2">
    <location>
        <position position="78"/>
    </location>
    <ligand>
        <name>Mg(2+)</name>
        <dbReference type="ChEBI" id="CHEBI:18420"/>
    </ligand>
</feature>
<keyword evidence="2 3" id="KW-0436">Ligase</keyword>